<evidence type="ECO:0000256" key="2">
    <source>
        <dbReference type="ARBA" id="ARBA00012757"/>
    </source>
</evidence>
<proteinExistence type="inferred from homology"/>
<dbReference type="GO" id="GO:0005993">
    <property type="term" value="P:trehalose catabolic process"/>
    <property type="evidence" value="ECO:0007669"/>
    <property type="project" value="TreeGrafter"/>
</dbReference>
<dbReference type="Gene3D" id="1.50.10.10">
    <property type="match status" value="2"/>
</dbReference>
<keyword evidence="4" id="KW-0326">Glycosidase</keyword>
<dbReference type="OrthoDB" id="3542292at2759"/>
<dbReference type="PANTHER" id="PTHR23403:SF12">
    <property type="entry name" value="TREHALASE"/>
    <property type="match status" value="1"/>
</dbReference>
<dbReference type="GO" id="GO:0004555">
    <property type="term" value="F:alpha,alpha-trehalase activity"/>
    <property type="evidence" value="ECO:0007669"/>
    <property type="project" value="UniProtKB-EC"/>
</dbReference>
<dbReference type="PRINTS" id="PR00744">
    <property type="entry name" value="GLHYDRLASE37"/>
</dbReference>
<dbReference type="InterPro" id="IPR012341">
    <property type="entry name" value="6hp_glycosidase-like_sf"/>
</dbReference>
<reference evidence="5 6" key="1">
    <citation type="submission" date="2014-03" db="EMBL/GenBank/DDBJ databases">
        <title>Draft genome of the hookworm Oesophagostomum dentatum.</title>
        <authorList>
            <person name="Mitreva M."/>
        </authorList>
    </citation>
    <scope>NUCLEOTIDE SEQUENCE [LARGE SCALE GENOMIC DNA]</scope>
    <source>
        <strain evidence="5 6">OD-Hann</strain>
    </source>
</reference>
<comment type="catalytic activity">
    <reaction evidence="4">
        <text>alpha,alpha-trehalose + H2O = alpha-D-glucose + beta-D-glucose</text>
        <dbReference type="Rhea" id="RHEA:32675"/>
        <dbReference type="ChEBI" id="CHEBI:15377"/>
        <dbReference type="ChEBI" id="CHEBI:15903"/>
        <dbReference type="ChEBI" id="CHEBI:16551"/>
        <dbReference type="ChEBI" id="CHEBI:17925"/>
        <dbReference type="EC" id="3.2.1.28"/>
    </reaction>
</comment>
<name>A0A0B1TJN5_OESDE</name>
<evidence type="ECO:0000256" key="4">
    <source>
        <dbReference type="RuleBase" id="RU361180"/>
    </source>
</evidence>
<accession>A0A0B1TJN5</accession>
<keyword evidence="6" id="KW-1185">Reference proteome</keyword>
<dbReference type="Proteomes" id="UP000053660">
    <property type="component" value="Unassembled WGS sequence"/>
</dbReference>
<evidence type="ECO:0000313" key="6">
    <source>
        <dbReference type="Proteomes" id="UP000053660"/>
    </source>
</evidence>
<evidence type="ECO:0000313" key="5">
    <source>
        <dbReference type="EMBL" id="KHJ97753.1"/>
    </source>
</evidence>
<dbReference type="PANTHER" id="PTHR23403">
    <property type="entry name" value="TREHALASE"/>
    <property type="match status" value="1"/>
</dbReference>
<organism evidence="5 6">
    <name type="scientific">Oesophagostomum dentatum</name>
    <name type="common">Nodular worm</name>
    <dbReference type="NCBI Taxonomy" id="61180"/>
    <lineage>
        <taxon>Eukaryota</taxon>
        <taxon>Metazoa</taxon>
        <taxon>Ecdysozoa</taxon>
        <taxon>Nematoda</taxon>
        <taxon>Chromadorea</taxon>
        <taxon>Rhabditida</taxon>
        <taxon>Rhabditina</taxon>
        <taxon>Rhabditomorpha</taxon>
        <taxon>Strongyloidea</taxon>
        <taxon>Strongylidae</taxon>
        <taxon>Oesophagostomum</taxon>
    </lineage>
</organism>
<keyword evidence="4" id="KW-0378">Hydrolase</keyword>
<dbReference type="InterPro" id="IPR008928">
    <property type="entry name" value="6-hairpin_glycosidase_sf"/>
</dbReference>
<dbReference type="EC" id="3.2.1.28" evidence="2 4"/>
<gene>
    <name evidence="5" type="ORF">OESDEN_02272</name>
</gene>
<evidence type="ECO:0000256" key="1">
    <source>
        <dbReference type="ARBA" id="ARBA00005615"/>
    </source>
</evidence>
<dbReference type="InterPro" id="IPR001661">
    <property type="entry name" value="Glyco_hydro_37"/>
</dbReference>
<comment type="similarity">
    <text evidence="1 4">Belongs to the glycosyl hydrolase 37 family.</text>
</comment>
<sequence>MGYLGKSCASCLTSFRHSKVCILTCFHHSLNCFSSTFSQIYCDGPILKTVQDSYLFPDSKHFVDMSLKFDPSGMKHAKYQEDELANVRARKLLATLRNFDELGEKANDIAVLREFVNAHFNPPGTELVEWFPRDWVDFPSTFLNIHDYHHRRWALHLHRIWRDLCRRVRDDVRRHQDHYSLLYVPHPFIIPGGRFREFYYWDSFWILKGLIFSEMHETARGIIKNLAYMVDNHGFVPNGGRVYYLTRSQPPLLIPMVYDYFLGTGDLEFVMEVLPTLEKEYLFWINKRSQMYVGEDGKEKFPIYQYRATLHVPRPESYREDFELVHHLKNTEGEGRHHMRTIRCVFLLILIDLVLVVGGKTDLVAEKMATSWLTVTYQSFIRTHAMFEKYNVTLLTEEASAGGGGEYEVQKRFCGDFETGFGWTNGVILDLLDKYGDKMKSSSNIASVVLVPVIVFMWHFESMVF</sequence>
<dbReference type="EMBL" id="KN549403">
    <property type="protein sequence ID" value="KHJ97753.1"/>
    <property type="molecule type" value="Genomic_DNA"/>
</dbReference>
<dbReference type="AlphaFoldDB" id="A0A0B1TJN5"/>
<protein>
    <recommendedName>
        <fullName evidence="3 4">Trehalase</fullName>
        <ecNumber evidence="2 4">3.2.1.28</ecNumber>
    </recommendedName>
    <alternativeName>
        <fullName evidence="4">Alpha-trehalose glucohydrolase</fullName>
    </alternativeName>
</protein>
<dbReference type="SUPFAM" id="SSF48208">
    <property type="entry name" value="Six-hairpin glycosidases"/>
    <property type="match status" value="2"/>
</dbReference>
<evidence type="ECO:0000256" key="3">
    <source>
        <dbReference type="ARBA" id="ARBA00019905"/>
    </source>
</evidence>
<dbReference type="Pfam" id="PF01204">
    <property type="entry name" value="Trehalase"/>
    <property type="match status" value="2"/>
</dbReference>